<name>A0A427AQP1_ENSVE</name>
<sequence>IPLVRAGGGFIHLGSALGLVFHGERHALYRRLWLHPKIHLVFASKNSYNDVSQALDQPQML</sequence>
<comment type="caution">
    <text evidence="1">The sequence shown here is derived from an EMBL/GenBank/DDBJ whole genome shotgun (WGS) entry which is preliminary data.</text>
</comment>
<evidence type="ECO:0000313" key="2">
    <source>
        <dbReference type="Proteomes" id="UP000287651"/>
    </source>
</evidence>
<dbReference type="EMBL" id="AMZH03001646">
    <property type="protein sequence ID" value="RRT78559.1"/>
    <property type="molecule type" value="Genomic_DNA"/>
</dbReference>
<reference evidence="1 2" key="1">
    <citation type="journal article" date="2014" name="Agronomy (Basel)">
        <title>A Draft Genome Sequence for Ensete ventricosum, the Drought-Tolerant Tree Against Hunger.</title>
        <authorList>
            <person name="Harrison J."/>
            <person name="Moore K.A."/>
            <person name="Paszkiewicz K."/>
            <person name="Jones T."/>
            <person name="Grant M."/>
            <person name="Ambacheew D."/>
            <person name="Muzemil S."/>
            <person name="Studholme D.J."/>
        </authorList>
    </citation>
    <scope>NUCLEOTIDE SEQUENCE [LARGE SCALE GENOMIC DNA]</scope>
</reference>
<proteinExistence type="predicted"/>
<feature type="non-terminal residue" evidence="1">
    <location>
        <position position="1"/>
    </location>
</feature>
<organism evidence="1 2">
    <name type="scientific">Ensete ventricosum</name>
    <name type="common">Abyssinian banana</name>
    <name type="synonym">Musa ensete</name>
    <dbReference type="NCBI Taxonomy" id="4639"/>
    <lineage>
        <taxon>Eukaryota</taxon>
        <taxon>Viridiplantae</taxon>
        <taxon>Streptophyta</taxon>
        <taxon>Embryophyta</taxon>
        <taxon>Tracheophyta</taxon>
        <taxon>Spermatophyta</taxon>
        <taxon>Magnoliopsida</taxon>
        <taxon>Liliopsida</taxon>
        <taxon>Zingiberales</taxon>
        <taxon>Musaceae</taxon>
        <taxon>Ensete</taxon>
    </lineage>
</organism>
<dbReference type="AlphaFoldDB" id="A0A427AQP1"/>
<protein>
    <submittedName>
        <fullName evidence="1">Uncharacterized protein</fullName>
    </submittedName>
</protein>
<gene>
    <name evidence="1" type="ORF">B296_00009260</name>
</gene>
<accession>A0A427AQP1</accession>
<evidence type="ECO:0000313" key="1">
    <source>
        <dbReference type="EMBL" id="RRT78559.1"/>
    </source>
</evidence>
<dbReference type="Proteomes" id="UP000287651">
    <property type="component" value="Unassembled WGS sequence"/>
</dbReference>